<comment type="subcellular location">
    <subcellularLocation>
        <location evidence="1">Cell membrane</location>
        <topology evidence="1">Multi-pass membrane protein</topology>
    </subcellularLocation>
</comment>
<evidence type="ECO:0000259" key="8">
    <source>
        <dbReference type="Pfam" id="PF06847"/>
    </source>
</evidence>
<accession>A0A2R6BFC7</accession>
<reference evidence="9 10" key="1">
    <citation type="submission" date="2017-04" db="EMBL/GenBank/DDBJ databases">
        <title>Novel microbial lineages endemic to geothermal iron-oxide mats fill important gaps in the evolutionary history of Archaea.</title>
        <authorList>
            <person name="Jay Z.J."/>
            <person name="Beam J.P."/>
            <person name="Dlakic M."/>
            <person name="Rusch D.B."/>
            <person name="Kozubal M.A."/>
            <person name="Inskeep W.P."/>
        </authorList>
    </citation>
    <scope>NUCLEOTIDE SEQUENCE [LARGE SCALE GENOMIC DNA]</scope>
    <source>
        <strain evidence="9">ECH_B_SAG-F08</strain>
    </source>
</reference>
<keyword evidence="4 6" id="KW-1133">Transmembrane helix</keyword>
<feature type="transmembrane region" description="Helical" evidence="6">
    <location>
        <begin position="6"/>
        <end position="23"/>
    </location>
</feature>
<feature type="transmembrane region" description="Helical" evidence="6">
    <location>
        <begin position="30"/>
        <end position="47"/>
    </location>
</feature>
<gene>
    <name evidence="9" type="ORF">B9Q11_04440</name>
</gene>
<dbReference type="PANTHER" id="PTHR36506:SF1">
    <property type="entry name" value="PREFLAGELLIN PEPTIDASE"/>
    <property type="match status" value="1"/>
</dbReference>
<evidence type="ECO:0000313" key="9">
    <source>
        <dbReference type="EMBL" id="PSN97295.1"/>
    </source>
</evidence>
<keyword evidence="2" id="KW-1003">Cell membrane</keyword>
<evidence type="ECO:0000259" key="7">
    <source>
        <dbReference type="Pfam" id="PF01478"/>
    </source>
</evidence>
<evidence type="ECO:0000256" key="2">
    <source>
        <dbReference type="ARBA" id="ARBA00022475"/>
    </source>
</evidence>
<dbReference type="GO" id="GO:0004190">
    <property type="term" value="F:aspartic-type endopeptidase activity"/>
    <property type="evidence" value="ECO:0007669"/>
    <property type="project" value="InterPro"/>
</dbReference>
<feature type="transmembrane region" description="Helical" evidence="6">
    <location>
        <begin position="116"/>
        <end position="137"/>
    </location>
</feature>
<dbReference type="Proteomes" id="UP000240381">
    <property type="component" value="Unassembled WGS sequence"/>
</dbReference>
<evidence type="ECO:0000256" key="1">
    <source>
        <dbReference type="ARBA" id="ARBA00004651"/>
    </source>
</evidence>
<proteinExistence type="predicted"/>
<dbReference type="GO" id="GO:0005886">
    <property type="term" value="C:plasma membrane"/>
    <property type="evidence" value="ECO:0007669"/>
    <property type="project" value="UniProtKB-SubCell"/>
</dbReference>
<dbReference type="PANTHER" id="PTHR36506">
    <property type="entry name" value="PREFLAGELLIN PEPTIDASE"/>
    <property type="match status" value="1"/>
</dbReference>
<keyword evidence="5 6" id="KW-0472">Membrane</keyword>
<comment type="caution">
    <text evidence="9">The sequence shown here is derived from an EMBL/GenBank/DDBJ whole genome shotgun (WGS) entry which is preliminary data.</text>
</comment>
<evidence type="ECO:0000256" key="5">
    <source>
        <dbReference type="ARBA" id="ARBA00023136"/>
    </source>
</evidence>
<feature type="transmembrane region" description="Helical" evidence="6">
    <location>
        <begin position="223"/>
        <end position="242"/>
    </location>
</feature>
<sequence length="260" mass="29015">MFYSVIPVVSCALMLGIGAYEDLKKREIDDWVWFIATAGFGTNLYLLEKHSLLITPLQWAIEVVVLSALGISLYYLQLFGGADAKALFAIALALPSALPPFSSQIPFFGLTIFDNAVVISVLYSFSLFLSNICKALLSPNYFGRYSRSSFFTKLGLAFSSYKTTLGKYIKESYKLFPSEIPKLSEGKVVLTPILKRMTIDATELEEKYANLLKQGLLNENDEIWVSPGIPLVTFMFLGYVLTPLFGDLIFRLVSVIVLHI</sequence>
<feature type="transmembrane region" description="Helical" evidence="6">
    <location>
        <begin position="59"/>
        <end position="76"/>
    </location>
</feature>
<dbReference type="Gene3D" id="6.10.250.3240">
    <property type="match status" value="1"/>
</dbReference>
<evidence type="ECO:0000256" key="4">
    <source>
        <dbReference type="ARBA" id="ARBA00022989"/>
    </source>
</evidence>
<dbReference type="EMBL" id="NEXM01000063">
    <property type="protein sequence ID" value="PSN97295.1"/>
    <property type="molecule type" value="Genomic_DNA"/>
</dbReference>
<protein>
    <recommendedName>
        <fullName evidence="11">Preflagellin peptidase C-terminal domain-containing protein</fullName>
    </recommendedName>
</protein>
<dbReference type="InterPro" id="IPR052218">
    <property type="entry name" value="Preflagellin_Peptidase"/>
</dbReference>
<dbReference type="Gene3D" id="1.20.120.1220">
    <property type="match status" value="1"/>
</dbReference>
<name>A0A2R6BFC7_9ARCH</name>
<feature type="domain" description="Prepilin type IV endopeptidase peptidase" evidence="7">
    <location>
        <begin position="11"/>
        <end position="99"/>
    </location>
</feature>
<evidence type="ECO:0008006" key="11">
    <source>
        <dbReference type="Google" id="ProtNLM"/>
    </source>
</evidence>
<keyword evidence="3 6" id="KW-0812">Transmembrane</keyword>
<dbReference type="AlphaFoldDB" id="A0A2R6BFC7"/>
<dbReference type="InterPro" id="IPR009655">
    <property type="entry name" value="Preflagellin_peptidase_C"/>
</dbReference>
<dbReference type="Pfam" id="PF01478">
    <property type="entry name" value="Peptidase_A24"/>
    <property type="match status" value="1"/>
</dbReference>
<feature type="domain" description="Preflagellin peptidase C-terminal" evidence="8">
    <location>
        <begin position="153"/>
        <end position="248"/>
    </location>
</feature>
<evidence type="ECO:0000256" key="6">
    <source>
        <dbReference type="SAM" id="Phobius"/>
    </source>
</evidence>
<evidence type="ECO:0000256" key="3">
    <source>
        <dbReference type="ARBA" id="ARBA00022692"/>
    </source>
</evidence>
<dbReference type="Pfam" id="PF06847">
    <property type="entry name" value="Arc_PepC_II"/>
    <property type="match status" value="1"/>
</dbReference>
<dbReference type="InterPro" id="IPR000045">
    <property type="entry name" value="Prepilin_IV_endopep_pep"/>
</dbReference>
<evidence type="ECO:0000313" key="10">
    <source>
        <dbReference type="Proteomes" id="UP000240381"/>
    </source>
</evidence>
<organism evidence="9 10">
    <name type="scientific">Candidatus Marsarchaeota G2 archaeon ECH_B_SAG-F08</name>
    <dbReference type="NCBI Taxonomy" id="1978165"/>
    <lineage>
        <taxon>Archaea</taxon>
        <taxon>Candidatus Marsarchaeota</taxon>
        <taxon>Candidatus Marsarchaeota group 2</taxon>
    </lineage>
</organism>